<reference evidence="1 2" key="1">
    <citation type="journal article" date="2019" name="Commun. Biol.">
        <title>The bagworm genome reveals a unique fibroin gene that provides high tensile strength.</title>
        <authorList>
            <person name="Kono N."/>
            <person name="Nakamura H."/>
            <person name="Ohtoshi R."/>
            <person name="Tomita M."/>
            <person name="Numata K."/>
            <person name="Arakawa K."/>
        </authorList>
    </citation>
    <scope>NUCLEOTIDE SEQUENCE [LARGE SCALE GENOMIC DNA]</scope>
</reference>
<gene>
    <name evidence="1" type="ORF">EVAR_37874_1</name>
</gene>
<comment type="caution">
    <text evidence="1">The sequence shown here is derived from an EMBL/GenBank/DDBJ whole genome shotgun (WGS) entry which is preliminary data.</text>
</comment>
<keyword evidence="2" id="KW-1185">Reference proteome</keyword>
<dbReference type="OrthoDB" id="407509at2759"/>
<sequence length="108" mass="12460">MMNRNENSAGNVYEYYVIRRHCVSKSFRLSGVITYYLSRRFDDFQPPEQAGFLKGFSIVGHIHTLRQIIQNSEQYVIVCYAYRKNSVGSSLERVRSPSSLPSSPALFE</sequence>
<dbReference type="EMBL" id="BGZK01001095">
    <property type="protein sequence ID" value="GBP71035.1"/>
    <property type="molecule type" value="Genomic_DNA"/>
</dbReference>
<evidence type="ECO:0000313" key="2">
    <source>
        <dbReference type="Proteomes" id="UP000299102"/>
    </source>
</evidence>
<dbReference type="Proteomes" id="UP000299102">
    <property type="component" value="Unassembled WGS sequence"/>
</dbReference>
<organism evidence="1 2">
    <name type="scientific">Eumeta variegata</name>
    <name type="common">Bagworm moth</name>
    <name type="synonym">Eumeta japonica</name>
    <dbReference type="NCBI Taxonomy" id="151549"/>
    <lineage>
        <taxon>Eukaryota</taxon>
        <taxon>Metazoa</taxon>
        <taxon>Ecdysozoa</taxon>
        <taxon>Arthropoda</taxon>
        <taxon>Hexapoda</taxon>
        <taxon>Insecta</taxon>
        <taxon>Pterygota</taxon>
        <taxon>Neoptera</taxon>
        <taxon>Endopterygota</taxon>
        <taxon>Lepidoptera</taxon>
        <taxon>Glossata</taxon>
        <taxon>Ditrysia</taxon>
        <taxon>Tineoidea</taxon>
        <taxon>Psychidae</taxon>
        <taxon>Oiketicinae</taxon>
        <taxon>Eumeta</taxon>
    </lineage>
</organism>
<name>A0A4C1Y9B8_EUMVA</name>
<accession>A0A4C1Y9B8</accession>
<evidence type="ECO:0000313" key="1">
    <source>
        <dbReference type="EMBL" id="GBP71035.1"/>
    </source>
</evidence>
<proteinExistence type="predicted"/>
<dbReference type="AlphaFoldDB" id="A0A4C1Y9B8"/>
<protein>
    <submittedName>
        <fullName evidence="1">Uncharacterized protein</fullName>
    </submittedName>
</protein>